<dbReference type="AlphaFoldDB" id="A0A8S1PKX1"/>
<dbReference type="EMBL" id="CAJJDM010000125">
    <property type="protein sequence ID" value="CAD8103925.1"/>
    <property type="molecule type" value="Genomic_DNA"/>
</dbReference>
<gene>
    <name evidence="1" type="ORF">PPRIM_AZ9-3.1.T1220103</name>
</gene>
<keyword evidence="2" id="KW-1185">Reference proteome</keyword>
<dbReference type="Proteomes" id="UP000688137">
    <property type="component" value="Unassembled WGS sequence"/>
</dbReference>
<protein>
    <submittedName>
        <fullName evidence="1">Uncharacterized protein</fullName>
    </submittedName>
</protein>
<comment type="caution">
    <text evidence="1">The sequence shown here is derived from an EMBL/GenBank/DDBJ whole genome shotgun (WGS) entry which is preliminary data.</text>
</comment>
<evidence type="ECO:0000313" key="1">
    <source>
        <dbReference type="EMBL" id="CAD8103925.1"/>
    </source>
</evidence>
<name>A0A8S1PKX1_PARPR</name>
<reference evidence="1" key="1">
    <citation type="submission" date="2021-01" db="EMBL/GenBank/DDBJ databases">
        <authorList>
            <consortium name="Genoscope - CEA"/>
            <person name="William W."/>
        </authorList>
    </citation>
    <scope>NUCLEOTIDE SEQUENCE</scope>
</reference>
<proteinExistence type="predicted"/>
<accession>A0A8S1PKX1</accession>
<organism evidence="1 2">
    <name type="scientific">Paramecium primaurelia</name>
    <dbReference type="NCBI Taxonomy" id="5886"/>
    <lineage>
        <taxon>Eukaryota</taxon>
        <taxon>Sar</taxon>
        <taxon>Alveolata</taxon>
        <taxon>Ciliophora</taxon>
        <taxon>Intramacronucleata</taxon>
        <taxon>Oligohymenophorea</taxon>
        <taxon>Peniculida</taxon>
        <taxon>Parameciidae</taxon>
        <taxon>Paramecium</taxon>
    </lineage>
</organism>
<evidence type="ECO:0000313" key="2">
    <source>
        <dbReference type="Proteomes" id="UP000688137"/>
    </source>
</evidence>
<sequence length="154" mass="18903">MKSYCKQNNQKCKIRQGQYLRIQQRSKQKIKNHGFVTQHYCKALLFQSSILFERLTEDSFEQEILKFSIFQKNLQKHYLITSRIQNLKKNKCKRNSLIFHQIQVRDVKLYCLNENFRIIIYYQNETLIYYIENDYFRQIFNEENHSCVQNSLLI</sequence>